<dbReference type="EMBL" id="JAWIIV010000001">
    <property type="protein sequence ID" value="MEC4717789.1"/>
    <property type="molecule type" value="Genomic_DNA"/>
</dbReference>
<evidence type="ECO:0000256" key="1">
    <source>
        <dbReference type="ARBA" id="ARBA00006484"/>
    </source>
</evidence>
<name>A0ABU6J2D4_9BURK</name>
<dbReference type="InterPro" id="IPR036291">
    <property type="entry name" value="NAD(P)-bd_dom_sf"/>
</dbReference>
<accession>A0ABU6J2D4</accession>
<dbReference type="Gene3D" id="3.40.50.720">
    <property type="entry name" value="NAD(P)-binding Rossmann-like Domain"/>
    <property type="match status" value="1"/>
</dbReference>
<dbReference type="SMART" id="SM00822">
    <property type="entry name" value="PKS_KR"/>
    <property type="match status" value="1"/>
</dbReference>
<dbReference type="PRINTS" id="PR00080">
    <property type="entry name" value="SDRFAMILY"/>
</dbReference>
<dbReference type="SUPFAM" id="SSF51735">
    <property type="entry name" value="NAD(P)-binding Rossmann-fold domains"/>
    <property type="match status" value="1"/>
</dbReference>
<dbReference type="PROSITE" id="PS00061">
    <property type="entry name" value="ADH_SHORT"/>
    <property type="match status" value="1"/>
</dbReference>
<gene>
    <name evidence="5" type="ORF">RY831_01375</name>
</gene>
<dbReference type="InterPro" id="IPR057326">
    <property type="entry name" value="KR_dom"/>
</dbReference>
<dbReference type="CDD" id="cd05233">
    <property type="entry name" value="SDR_c"/>
    <property type="match status" value="1"/>
</dbReference>
<sequence>MKFKLRDRVAVVTGAGGGIGRAVAVSLARRGCHLALADISEAGLEQTAGMARALGARVSCHRLDVADATMVRALPQQVNASHGRIDLLVNNAGVALGGSFEQVSEADFDWLMDINFHGVVRMTRAFLPYLHAGDDSRLVNVSSLYGLISPAGQAAYSASKFAVRGFSNALRHELEGSNVGVTVVHPGGVATSIARSARAPAGVPEEEVLRRRALSEKLLRMPADKAGEIIVRGIENRKARILVGMDAKIVSVVERFAPVRYWSLLKKGVQQ</sequence>
<evidence type="ECO:0000259" key="4">
    <source>
        <dbReference type="SMART" id="SM00822"/>
    </source>
</evidence>
<evidence type="ECO:0000256" key="3">
    <source>
        <dbReference type="RuleBase" id="RU000363"/>
    </source>
</evidence>
<keyword evidence="2" id="KW-0560">Oxidoreductase</keyword>
<keyword evidence="6" id="KW-1185">Reference proteome</keyword>
<evidence type="ECO:0000313" key="6">
    <source>
        <dbReference type="Proteomes" id="UP001352263"/>
    </source>
</evidence>
<dbReference type="PRINTS" id="PR00081">
    <property type="entry name" value="GDHRDH"/>
</dbReference>
<proteinExistence type="inferred from homology"/>
<dbReference type="Pfam" id="PF00106">
    <property type="entry name" value="adh_short"/>
    <property type="match status" value="1"/>
</dbReference>
<evidence type="ECO:0000313" key="5">
    <source>
        <dbReference type="EMBL" id="MEC4717789.1"/>
    </source>
</evidence>
<reference evidence="5 6" key="1">
    <citation type="submission" date="2023-10" db="EMBL/GenBank/DDBJ databases">
        <title>Noviherbaspirillum sp. CPCC 100848 genome assembly.</title>
        <authorList>
            <person name="Li X.Y."/>
            <person name="Fang X.M."/>
        </authorList>
    </citation>
    <scope>NUCLEOTIDE SEQUENCE [LARGE SCALE GENOMIC DNA]</scope>
    <source>
        <strain evidence="5 6">CPCC 100848</strain>
    </source>
</reference>
<comment type="similarity">
    <text evidence="1 3">Belongs to the short-chain dehydrogenases/reductases (SDR) family.</text>
</comment>
<dbReference type="InterPro" id="IPR020904">
    <property type="entry name" value="Sc_DH/Rdtase_CS"/>
</dbReference>
<dbReference type="InterPro" id="IPR002347">
    <property type="entry name" value="SDR_fam"/>
</dbReference>
<dbReference type="Proteomes" id="UP001352263">
    <property type="component" value="Unassembled WGS sequence"/>
</dbReference>
<dbReference type="PANTHER" id="PTHR43391">
    <property type="entry name" value="RETINOL DEHYDROGENASE-RELATED"/>
    <property type="match status" value="1"/>
</dbReference>
<dbReference type="RefSeq" id="WP_326504537.1">
    <property type="nucleotide sequence ID" value="NZ_JAWIIV010000001.1"/>
</dbReference>
<feature type="domain" description="Ketoreductase" evidence="4">
    <location>
        <begin position="8"/>
        <end position="190"/>
    </location>
</feature>
<organism evidence="5 6">
    <name type="scientific">Noviherbaspirillum album</name>
    <dbReference type="NCBI Taxonomy" id="3080276"/>
    <lineage>
        <taxon>Bacteria</taxon>
        <taxon>Pseudomonadati</taxon>
        <taxon>Pseudomonadota</taxon>
        <taxon>Betaproteobacteria</taxon>
        <taxon>Burkholderiales</taxon>
        <taxon>Oxalobacteraceae</taxon>
        <taxon>Noviherbaspirillum</taxon>
    </lineage>
</organism>
<dbReference type="PANTHER" id="PTHR43391:SF82">
    <property type="entry name" value="OXIDOREDUCTASE SADH-RELATED"/>
    <property type="match status" value="1"/>
</dbReference>
<protein>
    <submittedName>
        <fullName evidence="5">SDR family NAD(P)-dependent oxidoreductase</fullName>
    </submittedName>
</protein>
<evidence type="ECO:0000256" key="2">
    <source>
        <dbReference type="ARBA" id="ARBA00023002"/>
    </source>
</evidence>
<comment type="caution">
    <text evidence="5">The sequence shown here is derived from an EMBL/GenBank/DDBJ whole genome shotgun (WGS) entry which is preliminary data.</text>
</comment>